<keyword evidence="2" id="KW-1185">Reference proteome</keyword>
<protein>
    <submittedName>
        <fullName evidence="1">Uncharacterized protein</fullName>
    </submittedName>
</protein>
<evidence type="ECO:0000313" key="2">
    <source>
        <dbReference type="Proteomes" id="UP001196413"/>
    </source>
</evidence>
<dbReference type="EMBL" id="JAHQIW010000223">
    <property type="protein sequence ID" value="KAJ1346800.1"/>
    <property type="molecule type" value="Genomic_DNA"/>
</dbReference>
<sequence>MRLCAGVCDRPPQNHTPGSPNCFNRFWDRNSWPSNSLDSHPMDNSVCSTMQEEVSTSRCTTISVLKTALRSA</sequence>
<proteinExistence type="predicted"/>
<gene>
    <name evidence="1" type="ORF">KIN20_001699</name>
</gene>
<dbReference type="GO" id="GO:0003676">
    <property type="term" value="F:nucleic acid binding"/>
    <property type="evidence" value="ECO:0007669"/>
    <property type="project" value="InterPro"/>
</dbReference>
<name>A0AAD5LUH9_PARTN</name>
<organism evidence="1 2">
    <name type="scientific">Parelaphostrongylus tenuis</name>
    <name type="common">Meningeal worm</name>
    <dbReference type="NCBI Taxonomy" id="148309"/>
    <lineage>
        <taxon>Eukaryota</taxon>
        <taxon>Metazoa</taxon>
        <taxon>Ecdysozoa</taxon>
        <taxon>Nematoda</taxon>
        <taxon>Chromadorea</taxon>
        <taxon>Rhabditida</taxon>
        <taxon>Rhabditina</taxon>
        <taxon>Rhabditomorpha</taxon>
        <taxon>Strongyloidea</taxon>
        <taxon>Metastrongylidae</taxon>
        <taxon>Parelaphostrongylus</taxon>
    </lineage>
</organism>
<accession>A0AAD5LUH9</accession>
<dbReference type="InterPro" id="IPR036397">
    <property type="entry name" value="RNaseH_sf"/>
</dbReference>
<dbReference type="Gene3D" id="3.30.420.10">
    <property type="entry name" value="Ribonuclease H-like superfamily/Ribonuclease H"/>
    <property type="match status" value="1"/>
</dbReference>
<dbReference type="Proteomes" id="UP001196413">
    <property type="component" value="Unassembled WGS sequence"/>
</dbReference>
<comment type="caution">
    <text evidence="1">The sequence shown here is derived from an EMBL/GenBank/DDBJ whole genome shotgun (WGS) entry which is preliminary data.</text>
</comment>
<reference evidence="1" key="1">
    <citation type="submission" date="2021-06" db="EMBL/GenBank/DDBJ databases">
        <title>Parelaphostrongylus tenuis whole genome reference sequence.</title>
        <authorList>
            <person name="Garwood T.J."/>
            <person name="Larsen P.A."/>
            <person name="Fountain-Jones N.M."/>
            <person name="Garbe J.R."/>
            <person name="Macchietto M.G."/>
            <person name="Kania S.A."/>
            <person name="Gerhold R.W."/>
            <person name="Richards J.E."/>
            <person name="Wolf T.M."/>
        </authorList>
    </citation>
    <scope>NUCLEOTIDE SEQUENCE</scope>
    <source>
        <strain evidence="1">MNPRO001-30</strain>
        <tissue evidence="1">Meninges</tissue>
    </source>
</reference>
<evidence type="ECO:0000313" key="1">
    <source>
        <dbReference type="EMBL" id="KAJ1346800.1"/>
    </source>
</evidence>
<dbReference type="AlphaFoldDB" id="A0AAD5LUH9"/>